<keyword evidence="2" id="KW-1185">Reference proteome</keyword>
<organism evidence="1 2">
    <name type="scientific">Pseudonocardia thermophila</name>
    <dbReference type="NCBI Taxonomy" id="1848"/>
    <lineage>
        <taxon>Bacteria</taxon>
        <taxon>Bacillati</taxon>
        <taxon>Actinomycetota</taxon>
        <taxon>Actinomycetes</taxon>
        <taxon>Pseudonocardiales</taxon>
        <taxon>Pseudonocardiaceae</taxon>
        <taxon>Pseudonocardia</taxon>
    </lineage>
</organism>
<dbReference type="EMBL" id="FRAP01000014">
    <property type="protein sequence ID" value="SHK90216.1"/>
    <property type="molecule type" value="Genomic_DNA"/>
</dbReference>
<accession>A0A1M6W9M7</accession>
<dbReference type="Proteomes" id="UP000184363">
    <property type="component" value="Unassembled WGS sequence"/>
</dbReference>
<proteinExistence type="predicted"/>
<evidence type="ECO:0000313" key="1">
    <source>
        <dbReference type="EMBL" id="SHK90216.1"/>
    </source>
</evidence>
<dbReference type="AlphaFoldDB" id="A0A1M6W9M7"/>
<gene>
    <name evidence="1" type="ORF">SAMN05443637_11435</name>
</gene>
<sequence>MLIHEALSRTRMHEAQRAAAEWALARELTAGRRWEWLARFAARRAEHARAATAARHEAAAAARRPSNAY</sequence>
<name>A0A1M6W9M7_PSETH</name>
<evidence type="ECO:0000313" key="2">
    <source>
        <dbReference type="Proteomes" id="UP000184363"/>
    </source>
</evidence>
<reference evidence="1 2" key="1">
    <citation type="submission" date="2016-11" db="EMBL/GenBank/DDBJ databases">
        <authorList>
            <person name="Jaros S."/>
            <person name="Januszkiewicz K."/>
            <person name="Wedrychowicz H."/>
        </authorList>
    </citation>
    <scope>NUCLEOTIDE SEQUENCE [LARGE SCALE GENOMIC DNA]</scope>
    <source>
        <strain evidence="1 2">DSM 43832</strain>
    </source>
</reference>
<protein>
    <submittedName>
        <fullName evidence="1">Uncharacterized protein</fullName>
    </submittedName>
</protein>